<dbReference type="Pfam" id="PF10342">
    <property type="entry name" value="Kre9_KNH"/>
    <property type="match status" value="1"/>
</dbReference>
<evidence type="ECO:0000313" key="6">
    <source>
        <dbReference type="Proteomes" id="UP000650833"/>
    </source>
</evidence>
<dbReference type="AlphaFoldDB" id="A0A8H7QP13"/>
<evidence type="ECO:0000259" key="4">
    <source>
        <dbReference type="Pfam" id="PF10342"/>
    </source>
</evidence>
<evidence type="ECO:0000313" key="5">
    <source>
        <dbReference type="EMBL" id="KAG2196157.1"/>
    </source>
</evidence>
<dbReference type="EMBL" id="JAEPRC010000491">
    <property type="protein sequence ID" value="KAG2196157.1"/>
    <property type="molecule type" value="Genomic_DNA"/>
</dbReference>
<feature type="signal peptide" evidence="3">
    <location>
        <begin position="1"/>
        <end position="24"/>
    </location>
</feature>
<gene>
    <name evidence="5" type="ORF">INT46_007809</name>
</gene>
<dbReference type="InterPro" id="IPR052982">
    <property type="entry name" value="SRP1/TIP1-like"/>
</dbReference>
<name>A0A8H7QP13_9FUNG</name>
<sequence>MKFTGSTLFISAAYVASLLSVSTASIVSITSPLTNTKYKAGQEAIISWINPTVATIPQIILAKGPSTALQPIITIATNVNANDLKYVWKIPFEIENGNEYAFELGNSPDLAFAGPFTIEGGVGGTLPSSSNTSSTGASSPQPAAANPPAGSNAPAATPAAPSATAGGNSQTSPHNANASTASAANKEMAGQAMVALGLVAAAASQFF</sequence>
<keyword evidence="6" id="KW-1185">Reference proteome</keyword>
<dbReference type="InterPro" id="IPR018466">
    <property type="entry name" value="Kre9/Knh1-like_N"/>
</dbReference>
<proteinExistence type="predicted"/>
<feature type="region of interest" description="Disordered" evidence="2">
    <location>
        <begin position="123"/>
        <end position="183"/>
    </location>
</feature>
<evidence type="ECO:0000256" key="1">
    <source>
        <dbReference type="ARBA" id="ARBA00022729"/>
    </source>
</evidence>
<organism evidence="5 6">
    <name type="scientific">Mucor plumbeus</name>
    <dbReference type="NCBI Taxonomy" id="97098"/>
    <lineage>
        <taxon>Eukaryota</taxon>
        <taxon>Fungi</taxon>
        <taxon>Fungi incertae sedis</taxon>
        <taxon>Mucoromycota</taxon>
        <taxon>Mucoromycotina</taxon>
        <taxon>Mucoromycetes</taxon>
        <taxon>Mucorales</taxon>
        <taxon>Mucorineae</taxon>
        <taxon>Mucoraceae</taxon>
        <taxon>Mucor</taxon>
    </lineage>
</organism>
<feature type="chain" id="PRO_5034954852" description="Yeast cell wall synthesis Kre9/Knh1-like N-terminal domain-containing protein" evidence="3">
    <location>
        <begin position="25"/>
        <end position="207"/>
    </location>
</feature>
<dbReference type="Proteomes" id="UP000650833">
    <property type="component" value="Unassembled WGS sequence"/>
</dbReference>
<dbReference type="PANTHER" id="PTHR40633">
    <property type="entry name" value="MATRIX PROTEIN, PUTATIVE (AFU_ORTHOLOGUE AFUA_8G05410)-RELATED"/>
    <property type="match status" value="1"/>
</dbReference>
<keyword evidence="1 3" id="KW-0732">Signal</keyword>
<comment type="caution">
    <text evidence="5">The sequence shown here is derived from an EMBL/GenBank/DDBJ whole genome shotgun (WGS) entry which is preliminary data.</text>
</comment>
<dbReference type="OrthoDB" id="2260257at2759"/>
<feature type="compositionally biased region" description="Low complexity" evidence="2">
    <location>
        <begin position="125"/>
        <end position="183"/>
    </location>
</feature>
<evidence type="ECO:0000256" key="3">
    <source>
        <dbReference type="SAM" id="SignalP"/>
    </source>
</evidence>
<feature type="domain" description="Yeast cell wall synthesis Kre9/Knh1-like N-terminal" evidence="4">
    <location>
        <begin position="31"/>
        <end position="118"/>
    </location>
</feature>
<protein>
    <recommendedName>
        <fullName evidence="4">Yeast cell wall synthesis Kre9/Knh1-like N-terminal domain-containing protein</fullName>
    </recommendedName>
</protein>
<evidence type="ECO:0000256" key="2">
    <source>
        <dbReference type="SAM" id="MobiDB-lite"/>
    </source>
</evidence>
<accession>A0A8H7QP13</accession>
<reference evidence="5" key="1">
    <citation type="submission" date="2020-12" db="EMBL/GenBank/DDBJ databases">
        <title>Metabolic potential, ecology and presence of endohyphal bacteria is reflected in genomic diversity of Mucoromycotina.</title>
        <authorList>
            <person name="Muszewska A."/>
            <person name="Okrasinska A."/>
            <person name="Steczkiewicz K."/>
            <person name="Drgas O."/>
            <person name="Orlowska M."/>
            <person name="Perlinska-Lenart U."/>
            <person name="Aleksandrzak-Piekarczyk T."/>
            <person name="Szatraj K."/>
            <person name="Zielenkiewicz U."/>
            <person name="Pilsyk S."/>
            <person name="Malc E."/>
            <person name="Mieczkowski P."/>
            <person name="Kruszewska J.S."/>
            <person name="Biernat P."/>
            <person name="Pawlowska J."/>
        </authorList>
    </citation>
    <scope>NUCLEOTIDE SEQUENCE</scope>
    <source>
        <strain evidence="5">CBS 226.32</strain>
    </source>
</reference>
<dbReference type="PANTHER" id="PTHR40633:SF1">
    <property type="entry name" value="GPI ANCHORED SERINE-THREONINE RICH PROTEIN (AFU_ORTHOLOGUE AFUA_1G03630)"/>
    <property type="match status" value="1"/>
</dbReference>